<dbReference type="AlphaFoldDB" id="A0A0M4EEP2"/>
<dbReference type="GO" id="GO:0004519">
    <property type="term" value="F:endonuclease activity"/>
    <property type="evidence" value="ECO:0007669"/>
    <property type="project" value="InterPro"/>
</dbReference>
<evidence type="ECO:0000256" key="1">
    <source>
        <dbReference type="SAM" id="MobiDB-lite"/>
    </source>
</evidence>
<dbReference type="OrthoDB" id="10263222at2759"/>
<accession>A0A0M4EEP2</accession>
<dbReference type="PANTHER" id="PTHR15002:SF0">
    <property type="entry name" value="RIBOSOMAL BIOGENESIS PROTEIN LAS1L"/>
    <property type="match status" value="1"/>
</dbReference>
<dbReference type="EMBL" id="CP012525">
    <property type="protein sequence ID" value="ALC44284.1"/>
    <property type="molecule type" value="Genomic_DNA"/>
</dbReference>
<dbReference type="GO" id="GO:0000460">
    <property type="term" value="P:maturation of 5.8S rRNA"/>
    <property type="evidence" value="ECO:0007669"/>
    <property type="project" value="TreeGrafter"/>
</dbReference>
<proteinExistence type="predicted"/>
<dbReference type="InterPro" id="IPR007174">
    <property type="entry name" value="Las1"/>
</dbReference>
<dbReference type="GO" id="GO:0090730">
    <property type="term" value="C:Las1 complex"/>
    <property type="evidence" value="ECO:0007669"/>
    <property type="project" value="InterPro"/>
</dbReference>
<dbReference type="OMA" id="KMEYFLG"/>
<dbReference type="PANTHER" id="PTHR15002">
    <property type="entry name" value="RIBOSOMAL BIOGENESIS PROTEIN LAS1L"/>
    <property type="match status" value="1"/>
</dbReference>
<dbReference type="STRING" id="30019.A0A0M4EEP2"/>
<protein>
    <submittedName>
        <fullName evidence="2">CG32075</fullName>
    </submittedName>
</protein>
<sequence length="570" mass="66031">MFKIRLYVQKNNLVFVTYDTFAERGLERLSRTSSVDKVQLHLSRHNKPKIMKSVSGLKNGKSNKKRKFEEHAPITTTEPTPPKQRMVVTPWTDTAEFKMVYNWLFDKDTTPVNLRKALSQLRIWSLRRGTLCPASVLATSVLIKAQLEDKQGNSNIQTTYASAFTRFFNFMSSIMQDYNMSSMYETARKLGLQSFIVDLRHLCAHGQELPPAVVLRHTAEHCTEWMRKFYWLPQREKMANLDAQNLQRKDKLKFERELSVLFELYDLALECQLEGAYKLKAINKLKSSMEFNKLRVYSSTKKAKTTMEMLNAVVNDLAAAIKRQPMEELLDIYMSSVLNMKYFLVAGLKHTEQEELLIEATQELFRLFAVQGYIENLFVAFVQLTENENVSNERRAGASYWGSKMLQTFVMLSRMKRMYQEELDMNPDFKPIDFSMLNKPVVSKLLRQLLIHSGVDQSLTLIFCETSKKPRSWVFDEEFLIQRQNNLNTYSATILKGLLPLMDSPLTAEQIENLTELCNIYEARSRKQSEEAPTITNIAQSATFGIWKLETDYDWSKCALGVLPEEISLV</sequence>
<name>A0A0M4EEP2_DROBS</name>
<feature type="region of interest" description="Disordered" evidence="1">
    <location>
        <begin position="53"/>
        <end position="85"/>
    </location>
</feature>
<dbReference type="GO" id="GO:0030687">
    <property type="term" value="C:preribosome, large subunit precursor"/>
    <property type="evidence" value="ECO:0007669"/>
    <property type="project" value="TreeGrafter"/>
</dbReference>
<evidence type="ECO:0000313" key="3">
    <source>
        <dbReference type="Proteomes" id="UP000494163"/>
    </source>
</evidence>
<dbReference type="GO" id="GO:0000470">
    <property type="term" value="P:maturation of LSU-rRNA"/>
    <property type="evidence" value="ECO:0007669"/>
    <property type="project" value="TreeGrafter"/>
</dbReference>
<evidence type="ECO:0000313" key="2">
    <source>
        <dbReference type="EMBL" id="ALC44284.1"/>
    </source>
</evidence>
<dbReference type="SMR" id="A0A0M4EEP2"/>
<reference evidence="2 3" key="1">
    <citation type="submission" date="2015-08" db="EMBL/GenBank/DDBJ databases">
        <title>Ancestral chromatin configuration constrains chromatin evolution on differentiating sex chromosomes in Drosophila.</title>
        <authorList>
            <person name="Zhou Q."/>
            <person name="Bachtrog D."/>
        </authorList>
    </citation>
    <scope>NUCLEOTIDE SEQUENCE [LARGE SCALE GENOMIC DNA]</scope>
    <source>
        <tissue evidence="2">Whole larvae</tissue>
    </source>
</reference>
<dbReference type="Proteomes" id="UP000494163">
    <property type="component" value="Chromosome 3L"/>
</dbReference>
<keyword evidence="3" id="KW-1185">Reference proteome</keyword>
<gene>
    <name evidence="2" type="ORF">Dbus_chr3Lg1450</name>
</gene>
<organism evidence="2 3">
    <name type="scientific">Drosophila busckii</name>
    <name type="common">Fruit fly</name>
    <dbReference type="NCBI Taxonomy" id="30019"/>
    <lineage>
        <taxon>Eukaryota</taxon>
        <taxon>Metazoa</taxon>
        <taxon>Ecdysozoa</taxon>
        <taxon>Arthropoda</taxon>
        <taxon>Hexapoda</taxon>
        <taxon>Insecta</taxon>
        <taxon>Pterygota</taxon>
        <taxon>Neoptera</taxon>
        <taxon>Endopterygota</taxon>
        <taxon>Diptera</taxon>
        <taxon>Brachycera</taxon>
        <taxon>Muscomorpha</taxon>
        <taxon>Ephydroidea</taxon>
        <taxon>Drosophilidae</taxon>
        <taxon>Drosophila</taxon>
    </lineage>
</organism>
<dbReference type="Pfam" id="PF04031">
    <property type="entry name" value="Las1"/>
    <property type="match status" value="1"/>
</dbReference>